<evidence type="ECO:0000256" key="2">
    <source>
        <dbReference type="SAM" id="SignalP"/>
    </source>
</evidence>
<gene>
    <name evidence="3" type="ORF">BC748_1129</name>
</gene>
<name>A0A4V3CSC4_9FLAO</name>
<organism evidence="3 4">
    <name type="scientific">Flavobacterium dankookense</name>
    <dbReference type="NCBI Taxonomy" id="706186"/>
    <lineage>
        <taxon>Bacteria</taxon>
        <taxon>Pseudomonadati</taxon>
        <taxon>Bacteroidota</taxon>
        <taxon>Flavobacteriia</taxon>
        <taxon>Flavobacteriales</taxon>
        <taxon>Flavobacteriaceae</taxon>
        <taxon>Flavobacterium</taxon>
    </lineage>
</organism>
<comment type="caution">
    <text evidence="3">The sequence shown here is derived from an EMBL/GenBank/DDBJ whole genome shotgun (WGS) entry which is preliminary data.</text>
</comment>
<keyword evidence="2" id="KW-0732">Signal</keyword>
<feature type="signal peptide" evidence="2">
    <location>
        <begin position="1"/>
        <end position="24"/>
    </location>
</feature>
<reference evidence="3 4" key="1">
    <citation type="submission" date="2019-03" db="EMBL/GenBank/DDBJ databases">
        <title>Genomic Encyclopedia of Archaeal and Bacterial Type Strains, Phase II (KMG-II): from individual species to whole genera.</title>
        <authorList>
            <person name="Goeker M."/>
        </authorList>
    </citation>
    <scope>NUCLEOTIDE SEQUENCE [LARGE SCALE GENOMIC DNA]</scope>
    <source>
        <strain evidence="3 4">DSM 25687</strain>
    </source>
</reference>
<protein>
    <submittedName>
        <fullName evidence="3">Uncharacterized protein</fullName>
    </submittedName>
</protein>
<feature type="transmembrane region" description="Helical" evidence="1">
    <location>
        <begin position="40"/>
        <end position="60"/>
    </location>
</feature>
<dbReference type="Proteomes" id="UP000295260">
    <property type="component" value="Unassembled WGS sequence"/>
</dbReference>
<dbReference type="RefSeq" id="WP_133532444.1">
    <property type="nucleotide sequence ID" value="NZ_SNXR01000012.1"/>
</dbReference>
<proteinExistence type="predicted"/>
<keyword evidence="1" id="KW-1133">Transmembrane helix</keyword>
<keyword evidence="4" id="KW-1185">Reference proteome</keyword>
<accession>A0A4V3CSC4</accession>
<keyword evidence="1" id="KW-0812">Transmembrane</keyword>
<evidence type="ECO:0000313" key="3">
    <source>
        <dbReference type="EMBL" id="TDP60152.1"/>
    </source>
</evidence>
<dbReference type="EMBL" id="SNXR01000012">
    <property type="protein sequence ID" value="TDP60152.1"/>
    <property type="molecule type" value="Genomic_DNA"/>
</dbReference>
<sequence>MRIVPNKNLLVISAFLLSFIPTFADEPAPPPPTLPPPPPGLPIDNSVIILILISVIYGFYKIGKSNAIKKASN</sequence>
<evidence type="ECO:0000256" key="1">
    <source>
        <dbReference type="SAM" id="Phobius"/>
    </source>
</evidence>
<evidence type="ECO:0000313" key="4">
    <source>
        <dbReference type="Proteomes" id="UP000295260"/>
    </source>
</evidence>
<keyword evidence="1" id="KW-0472">Membrane</keyword>
<feature type="chain" id="PRO_5020514202" evidence="2">
    <location>
        <begin position="25"/>
        <end position="73"/>
    </location>
</feature>
<dbReference type="AlphaFoldDB" id="A0A4V3CSC4"/>